<dbReference type="Proteomes" id="UP000295621">
    <property type="component" value="Unassembled WGS sequence"/>
</dbReference>
<dbReference type="InterPro" id="IPR050109">
    <property type="entry name" value="HTH-type_TetR-like_transc_reg"/>
</dbReference>
<evidence type="ECO:0000313" key="7">
    <source>
        <dbReference type="Proteomes" id="UP000295621"/>
    </source>
</evidence>
<evidence type="ECO:0000256" key="3">
    <source>
        <dbReference type="ARBA" id="ARBA00023163"/>
    </source>
</evidence>
<keyword evidence="2 4" id="KW-0238">DNA-binding</keyword>
<dbReference type="InterPro" id="IPR009057">
    <property type="entry name" value="Homeodomain-like_sf"/>
</dbReference>
<dbReference type="OrthoDB" id="2570341at2"/>
<keyword evidence="3" id="KW-0804">Transcription</keyword>
<dbReference type="InterPro" id="IPR036271">
    <property type="entry name" value="Tet_transcr_reg_TetR-rel_C_sf"/>
</dbReference>
<dbReference type="SUPFAM" id="SSF46689">
    <property type="entry name" value="Homeodomain-like"/>
    <property type="match status" value="1"/>
</dbReference>
<dbReference type="GO" id="GO:0003700">
    <property type="term" value="F:DNA-binding transcription factor activity"/>
    <property type="evidence" value="ECO:0007669"/>
    <property type="project" value="TreeGrafter"/>
</dbReference>
<name>A0A4R4RTY1_9ACTN</name>
<protein>
    <submittedName>
        <fullName evidence="6">TetR/AcrR family transcriptional regulator</fullName>
    </submittedName>
</protein>
<dbReference type="Gene3D" id="1.10.357.10">
    <property type="entry name" value="Tetracycline Repressor, domain 2"/>
    <property type="match status" value="1"/>
</dbReference>
<feature type="DNA-binding region" description="H-T-H motif" evidence="4">
    <location>
        <begin position="55"/>
        <end position="74"/>
    </location>
</feature>
<gene>
    <name evidence="6" type="ORF">E1212_06755</name>
</gene>
<dbReference type="RefSeq" id="WP_131980624.1">
    <property type="nucleotide sequence ID" value="NZ_SMKL01000011.1"/>
</dbReference>
<proteinExistence type="predicted"/>
<dbReference type="PROSITE" id="PS50977">
    <property type="entry name" value="HTH_TETR_2"/>
    <property type="match status" value="1"/>
</dbReference>
<evidence type="ECO:0000313" key="6">
    <source>
        <dbReference type="EMBL" id="TDC53114.1"/>
    </source>
</evidence>
<evidence type="ECO:0000256" key="1">
    <source>
        <dbReference type="ARBA" id="ARBA00023015"/>
    </source>
</evidence>
<reference evidence="6 7" key="1">
    <citation type="submission" date="2019-02" db="EMBL/GenBank/DDBJ databases">
        <title>Draft genome sequences of novel Actinobacteria.</title>
        <authorList>
            <person name="Sahin N."/>
            <person name="Ay H."/>
            <person name="Saygin H."/>
        </authorList>
    </citation>
    <scope>NUCLEOTIDE SEQUENCE [LARGE SCALE GENOMIC DNA]</scope>
    <source>
        <strain evidence="6 7">KC603</strain>
    </source>
</reference>
<dbReference type="Pfam" id="PF00440">
    <property type="entry name" value="TetR_N"/>
    <property type="match status" value="1"/>
</dbReference>
<keyword evidence="1" id="KW-0805">Transcription regulation</keyword>
<evidence type="ECO:0000256" key="2">
    <source>
        <dbReference type="ARBA" id="ARBA00023125"/>
    </source>
</evidence>
<accession>A0A4R4RTY1</accession>
<feature type="domain" description="HTH tetR-type" evidence="5">
    <location>
        <begin position="32"/>
        <end position="92"/>
    </location>
</feature>
<dbReference type="Gene3D" id="1.10.10.60">
    <property type="entry name" value="Homeodomain-like"/>
    <property type="match status" value="1"/>
</dbReference>
<comment type="caution">
    <text evidence="6">The sequence shown here is derived from an EMBL/GenBank/DDBJ whole genome shotgun (WGS) entry which is preliminary data.</text>
</comment>
<evidence type="ECO:0000256" key="4">
    <source>
        <dbReference type="PROSITE-ProRule" id="PRU00335"/>
    </source>
</evidence>
<dbReference type="GO" id="GO:0045892">
    <property type="term" value="P:negative regulation of DNA-templated transcription"/>
    <property type="evidence" value="ECO:0007669"/>
    <property type="project" value="InterPro"/>
</dbReference>
<organism evidence="6 7">
    <name type="scientific">Jiangella ureilytica</name>
    <dbReference type="NCBI Taxonomy" id="2530374"/>
    <lineage>
        <taxon>Bacteria</taxon>
        <taxon>Bacillati</taxon>
        <taxon>Actinomycetota</taxon>
        <taxon>Actinomycetes</taxon>
        <taxon>Jiangellales</taxon>
        <taxon>Jiangellaceae</taxon>
        <taxon>Jiangella</taxon>
    </lineage>
</organism>
<dbReference type="PANTHER" id="PTHR30055:SF151">
    <property type="entry name" value="TRANSCRIPTIONAL REGULATORY PROTEIN"/>
    <property type="match status" value="1"/>
</dbReference>
<keyword evidence="7" id="KW-1185">Reference proteome</keyword>
<sequence>MTTDYSGGGDVSKSLELLWGMQQRPTRGPKPGLTLERIVEAAVAVADAEGLAALSMRRVAAHLGVGTMSLYRYVPGKAELLDLMLDHVAGPVTEEPAAGEPARAEPGDWRAALEEMARGVWRMCLDHPWYPLVDQVRPLLGPNNMAGMDALIRRLQPTGLGDRERVLMISVVDGFVSAVARSQVNAMQAEQRTGITEEEFWAAQEPVLIKMMESGRFPTLAALHENTFTFTYEDVFEFGLKVVLDGLAVVVEGAGRARTSD</sequence>
<dbReference type="InterPro" id="IPR001647">
    <property type="entry name" value="HTH_TetR"/>
</dbReference>
<dbReference type="PANTHER" id="PTHR30055">
    <property type="entry name" value="HTH-TYPE TRANSCRIPTIONAL REGULATOR RUTR"/>
    <property type="match status" value="1"/>
</dbReference>
<dbReference type="InterPro" id="IPR004111">
    <property type="entry name" value="Repressor_TetR_C"/>
</dbReference>
<dbReference type="SUPFAM" id="SSF48498">
    <property type="entry name" value="Tetracyclin repressor-like, C-terminal domain"/>
    <property type="match status" value="1"/>
</dbReference>
<evidence type="ECO:0000259" key="5">
    <source>
        <dbReference type="PROSITE" id="PS50977"/>
    </source>
</evidence>
<dbReference type="EMBL" id="SMKL01000011">
    <property type="protein sequence ID" value="TDC53114.1"/>
    <property type="molecule type" value="Genomic_DNA"/>
</dbReference>
<dbReference type="Pfam" id="PF02909">
    <property type="entry name" value="TetR_C_1"/>
    <property type="match status" value="1"/>
</dbReference>
<dbReference type="AlphaFoldDB" id="A0A4R4RTY1"/>
<dbReference type="GO" id="GO:0000976">
    <property type="term" value="F:transcription cis-regulatory region binding"/>
    <property type="evidence" value="ECO:0007669"/>
    <property type="project" value="TreeGrafter"/>
</dbReference>